<feature type="transmembrane region" description="Helical" evidence="6">
    <location>
        <begin position="281"/>
        <end position="302"/>
    </location>
</feature>
<evidence type="ECO:0000256" key="6">
    <source>
        <dbReference type="SAM" id="Phobius"/>
    </source>
</evidence>
<keyword evidence="9" id="KW-1185">Reference proteome</keyword>
<feature type="transmembrane region" description="Helical" evidence="6">
    <location>
        <begin position="254"/>
        <end position="274"/>
    </location>
</feature>
<feature type="transmembrane region" description="Helical" evidence="6">
    <location>
        <begin position="218"/>
        <end position="242"/>
    </location>
</feature>
<evidence type="ECO:0000256" key="5">
    <source>
        <dbReference type="ARBA" id="ARBA00023136"/>
    </source>
</evidence>
<keyword evidence="3 6" id="KW-0812">Transmembrane</keyword>
<comment type="subcellular location">
    <subcellularLocation>
        <location evidence="1">Cell membrane</location>
        <topology evidence="1">Multi-pass membrane protein</topology>
    </subcellularLocation>
</comment>
<evidence type="ECO:0000313" key="8">
    <source>
        <dbReference type="EMBL" id="KHD76251.1"/>
    </source>
</evidence>
<dbReference type="STRING" id="1869.MB27_17660"/>
<dbReference type="PANTHER" id="PTHR23513:SF11">
    <property type="entry name" value="STAPHYLOFERRIN A TRANSPORTER"/>
    <property type="match status" value="1"/>
</dbReference>
<keyword evidence="5 6" id="KW-0472">Membrane</keyword>
<name>A0A0A6ULF1_ACTUT</name>
<comment type="caution">
    <text evidence="8">The sequence shown here is derived from an EMBL/GenBank/DDBJ whole genome shotgun (WGS) entry which is preliminary data.</text>
</comment>
<keyword evidence="4 6" id="KW-1133">Transmembrane helix</keyword>
<feature type="transmembrane region" description="Helical" evidence="6">
    <location>
        <begin position="150"/>
        <end position="167"/>
    </location>
</feature>
<dbReference type="AlphaFoldDB" id="A0A0A6ULF1"/>
<dbReference type="Proteomes" id="UP000054537">
    <property type="component" value="Unassembled WGS sequence"/>
</dbReference>
<dbReference type="OrthoDB" id="4528313at2"/>
<protein>
    <submittedName>
        <fullName evidence="8">Membrane protein</fullName>
    </submittedName>
</protein>
<gene>
    <name evidence="8" type="ORF">MB27_17660</name>
</gene>
<feature type="transmembrane region" description="Helical" evidence="6">
    <location>
        <begin position="77"/>
        <end position="98"/>
    </location>
</feature>
<dbReference type="SUPFAM" id="SSF103473">
    <property type="entry name" value="MFS general substrate transporter"/>
    <property type="match status" value="1"/>
</dbReference>
<feature type="transmembrane region" description="Helical" evidence="6">
    <location>
        <begin position="308"/>
        <end position="326"/>
    </location>
</feature>
<feature type="transmembrane region" description="Helical" evidence="6">
    <location>
        <begin position="21"/>
        <end position="42"/>
    </location>
</feature>
<evidence type="ECO:0000256" key="1">
    <source>
        <dbReference type="ARBA" id="ARBA00004651"/>
    </source>
</evidence>
<dbReference type="InterPro" id="IPR036259">
    <property type="entry name" value="MFS_trans_sf"/>
</dbReference>
<feature type="transmembrane region" description="Helical" evidence="6">
    <location>
        <begin position="371"/>
        <end position="390"/>
    </location>
</feature>
<dbReference type="eggNOG" id="COG2814">
    <property type="taxonomic scope" value="Bacteria"/>
</dbReference>
<feature type="transmembrane region" description="Helical" evidence="6">
    <location>
        <begin position="173"/>
        <end position="192"/>
    </location>
</feature>
<sequence length="414" mass="43019">MSGVLIPLRHRNFRLLLAGRTVNALGNAFAPIALSFAVLDLTGSVRDLGLVVGARTLTNVLFLLFGGVVADRLPRGLVLVGAGLAAAATQAVVAVLVLTGTATVPLLIAISAVNGVVAAVALPATAAIVPQTVPEDIRKQANGLNRMCSNGAMIVGAPLGGVVVALVGPGWGIAVDAVSFALSAFFFAFLRLPPAEARQRSGILSDLRGGWVEFRSRTWLWVVVACACVGNVAWAGSAHVLGPVVADQTFGRQAWGLVLAAQTAGMLVGAVIAIRLRVRRLLLFGCVSCSLVTLPMLALGVWPSVPVLLVTGFVAGIGLEQFGIAWETTMQEHVPADRLARVYSYDMLGSFLAMPVGEVAVGPIAESAGLRPTLIGAAVLMFLSIAAMLISRDVRTLRHRLPEDVPATVKESPA</sequence>
<dbReference type="Gene3D" id="1.20.1250.20">
    <property type="entry name" value="MFS general substrate transporter like domains"/>
    <property type="match status" value="1"/>
</dbReference>
<dbReference type="Pfam" id="PF07690">
    <property type="entry name" value="MFS_1"/>
    <property type="match status" value="1"/>
</dbReference>
<feature type="transmembrane region" description="Helical" evidence="6">
    <location>
        <begin position="104"/>
        <end position="129"/>
    </location>
</feature>
<feature type="transmembrane region" description="Helical" evidence="6">
    <location>
        <begin position="347"/>
        <end position="365"/>
    </location>
</feature>
<evidence type="ECO:0000256" key="4">
    <source>
        <dbReference type="ARBA" id="ARBA00022989"/>
    </source>
</evidence>
<keyword evidence="2" id="KW-1003">Cell membrane</keyword>
<evidence type="ECO:0000313" key="9">
    <source>
        <dbReference type="Proteomes" id="UP000054537"/>
    </source>
</evidence>
<feature type="domain" description="Major facilitator superfamily (MFS) profile" evidence="7">
    <location>
        <begin position="12"/>
        <end position="395"/>
    </location>
</feature>
<dbReference type="GO" id="GO:0022857">
    <property type="term" value="F:transmembrane transporter activity"/>
    <property type="evidence" value="ECO:0007669"/>
    <property type="project" value="InterPro"/>
</dbReference>
<dbReference type="EMBL" id="JRTT01000019">
    <property type="protein sequence ID" value="KHD76251.1"/>
    <property type="molecule type" value="Genomic_DNA"/>
</dbReference>
<organism evidence="8 9">
    <name type="scientific">Actinoplanes utahensis</name>
    <dbReference type="NCBI Taxonomy" id="1869"/>
    <lineage>
        <taxon>Bacteria</taxon>
        <taxon>Bacillati</taxon>
        <taxon>Actinomycetota</taxon>
        <taxon>Actinomycetes</taxon>
        <taxon>Micromonosporales</taxon>
        <taxon>Micromonosporaceae</taxon>
        <taxon>Actinoplanes</taxon>
    </lineage>
</organism>
<dbReference type="CDD" id="cd06173">
    <property type="entry name" value="MFS_MefA_like"/>
    <property type="match status" value="1"/>
</dbReference>
<dbReference type="PROSITE" id="PS50850">
    <property type="entry name" value="MFS"/>
    <property type="match status" value="1"/>
</dbReference>
<dbReference type="InterPro" id="IPR011701">
    <property type="entry name" value="MFS"/>
</dbReference>
<evidence type="ECO:0000256" key="2">
    <source>
        <dbReference type="ARBA" id="ARBA00022475"/>
    </source>
</evidence>
<accession>A0A0A6ULF1</accession>
<evidence type="ECO:0000256" key="3">
    <source>
        <dbReference type="ARBA" id="ARBA00022692"/>
    </source>
</evidence>
<evidence type="ECO:0000259" key="7">
    <source>
        <dbReference type="PROSITE" id="PS50850"/>
    </source>
</evidence>
<proteinExistence type="predicted"/>
<reference evidence="8 9" key="1">
    <citation type="submission" date="2014-10" db="EMBL/GenBank/DDBJ databases">
        <title>Draft genome sequence of Actinoplanes utahensis NRRL 12052.</title>
        <authorList>
            <person name="Velasco-Bucheli B."/>
            <person name="del Cerro C."/>
            <person name="Hormigo D."/>
            <person name="Garcia J.L."/>
            <person name="Acebal C."/>
            <person name="Arroyo M."/>
            <person name="de la Mata I."/>
        </authorList>
    </citation>
    <scope>NUCLEOTIDE SEQUENCE [LARGE SCALE GENOMIC DNA]</scope>
    <source>
        <strain evidence="8 9">NRRL 12052</strain>
    </source>
</reference>
<dbReference type="InterPro" id="IPR020846">
    <property type="entry name" value="MFS_dom"/>
</dbReference>
<feature type="transmembrane region" description="Helical" evidence="6">
    <location>
        <begin position="48"/>
        <end position="70"/>
    </location>
</feature>
<dbReference type="GO" id="GO:0005886">
    <property type="term" value="C:plasma membrane"/>
    <property type="evidence" value="ECO:0007669"/>
    <property type="project" value="UniProtKB-SubCell"/>
</dbReference>
<dbReference type="PANTHER" id="PTHR23513">
    <property type="entry name" value="INTEGRAL MEMBRANE EFFLUX PROTEIN-RELATED"/>
    <property type="match status" value="1"/>
</dbReference>
<dbReference type="RefSeq" id="WP_043525712.1">
    <property type="nucleotide sequence ID" value="NZ_BAABKU010000006.1"/>
</dbReference>